<evidence type="ECO:0000313" key="2">
    <source>
        <dbReference type="EMBL" id="MBT1708350.1"/>
    </source>
</evidence>
<dbReference type="InterPro" id="IPR014710">
    <property type="entry name" value="RmlC-like_jellyroll"/>
</dbReference>
<dbReference type="RefSeq" id="WP_254083942.1">
    <property type="nucleotide sequence ID" value="NZ_JAHESE010000006.1"/>
</dbReference>
<dbReference type="Pfam" id="PF07883">
    <property type="entry name" value="Cupin_2"/>
    <property type="match status" value="1"/>
</dbReference>
<keyword evidence="3" id="KW-1185">Reference proteome</keyword>
<comment type="caution">
    <text evidence="2">The sequence shown here is derived from an EMBL/GenBank/DDBJ whole genome shotgun (WGS) entry which is preliminary data.</text>
</comment>
<dbReference type="InterPro" id="IPR011051">
    <property type="entry name" value="RmlC_Cupin_sf"/>
</dbReference>
<organism evidence="2 3">
    <name type="scientific">Dawidia cretensis</name>
    <dbReference type="NCBI Taxonomy" id="2782350"/>
    <lineage>
        <taxon>Bacteria</taxon>
        <taxon>Pseudomonadati</taxon>
        <taxon>Bacteroidota</taxon>
        <taxon>Cytophagia</taxon>
        <taxon>Cytophagales</taxon>
        <taxon>Chryseotaleaceae</taxon>
        <taxon>Dawidia</taxon>
    </lineage>
</organism>
<dbReference type="SUPFAM" id="SSF51182">
    <property type="entry name" value="RmlC-like cupins"/>
    <property type="match status" value="1"/>
</dbReference>
<feature type="domain" description="Cupin type-2" evidence="1">
    <location>
        <begin position="139"/>
        <end position="196"/>
    </location>
</feature>
<evidence type="ECO:0000313" key="3">
    <source>
        <dbReference type="Proteomes" id="UP001319080"/>
    </source>
</evidence>
<name>A0AAP2DVH5_9BACT</name>
<dbReference type="EMBL" id="JAHESE010000006">
    <property type="protein sequence ID" value="MBT1708350.1"/>
    <property type="molecule type" value="Genomic_DNA"/>
</dbReference>
<sequence>METNELLQSGLLELYALGQLEGAALDVVQLAIAQYPEVARELEQIEETLFLLAKTQAIAPPLTAKPLLMAKIDFRERVRGGEVLEPVPLLSPNAKIEDFEKWLVRKDLDAPEGFGAMFLKIIGHDREKTTGLLWLRYGAPDEIHTDEFEHFLILEGTCDITVGTEVHSFRPGDYFAIPLHINHNVRVTSPTPCKAVLQRTLVQPKR</sequence>
<gene>
    <name evidence="2" type="ORF">KK062_08950</name>
</gene>
<protein>
    <submittedName>
        <fullName evidence="2">Cupin domain-containing protein</fullName>
    </submittedName>
</protein>
<proteinExistence type="predicted"/>
<dbReference type="Proteomes" id="UP001319080">
    <property type="component" value="Unassembled WGS sequence"/>
</dbReference>
<accession>A0AAP2DVH5</accession>
<dbReference type="AlphaFoldDB" id="A0AAP2DVH5"/>
<reference evidence="2 3" key="1">
    <citation type="submission" date="2021-05" db="EMBL/GenBank/DDBJ databases">
        <title>A Polyphasic approach of four new species of the genus Ohtaekwangia: Ohtaekwangia histidinii sp. nov., Ohtaekwangia cretensis sp. nov., Ohtaekwangia indiensis sp. nov., Ohtaekwangia reichenbachii sp. nov. from diverse environment.</title>
        <authorList>
            <person name="Octaviana S."/>
        </authorList>
    </citation>
    <scope>NUCLEOTIDE SEQUENCE [LARGE SCALE GENOMIC DNA]</scope>
    <source>
        <strain evidence="2 3">PWU5</strain>
    </source>
</reference>
<dbReference type="InterPro" id="IPR013096">
    <property type="entry name" value="Cupin_2"/>
</dbReference>
<dbReference type="Gene3D" id="2.60.120.10">
    <property type="entry name" value="Jelly Rolls"/>
    <property type="match status" value="1"/>
</dbReference>
<evidence type="ECO:0000259" key="1">
    <source>
        <dbReference type="Pfam" id="PF07883"/>
    </source>
</evidence>